<sequence>MSDIKVTVILICHNQRKWIKEAVDSVLNQSHKNIELILVDVGSNDGSQLYLKSLSDRLGVRFIGFSENVGNCKAFNVAFEHSNGDFIIDLAADDVLYPHRVSSGLQKFGEMGLDYGFHYSNAEYIDSESNLIGLHHDSLKHLDPTVFSSPFPEGEVFDLILRSYFICPPTMMVRRDIVEAVGGYDENLSFEDFDFWLRASKVTRFCASPKVLVKKRTIIGSQSNNPKFHRDHARSMVKICQKVKDNLIDDSNDPEAFNSRLEYEMRICYRRLLKTELKKLAEIYKRFNEDRKKSWKYYLHILMSRF</sequence>
<dbReference type="InterPro" id="IPR050834">
    <property type="entry name" value="Glycosyltransf_2"/>
</dbReference>
<dbReference type="SUPFAM" id="SSF53448">
    <property type="entry name" value="Nucleotide-diphospho-sugar transferases"/>
    <property type="match status" value="1"/>
</dbReference>
<dbReference type="GO" id="GO:0016740">
    <property type="term" value="F:transferase activity"/>
    <property type="evidence" value="ECO:0007669"/>
    <property type="project" value="UniProtKB-KW"/>
</dbReference>
<dbReference type="PANTHER" id="PTHR43685:SF2">
    <property type="entry name" value="GLYCOSYLTRANSFERASE 2-LIKE DOMAIN-CONTAINING PROTEIN"/>
    <property type="match status" value="1"/>
</dbReference>
<protein>
    <submittedName>
        <fullName evidence="2">Glycosyltransferase</fullName>
    </submittedName>
</protein>
<evidence type="ECO:0000313" key="2">
    <source>
        <dbReference type="EMBL" id="NMM48634.1"/>
    </source>
</evidence>
<dbReference type="RefSeq" id="WP_169680758.1">
    <property type="nucleotide sequence ID" value="NZ_JABBNU010000005.1"/>
</dbReference>
<evidence type="ECO:0000313" key="3">
    <source>
        <dbReference type="Proteomes" id="UP000559010"/>
    </source>
</evidence>
<accession>A0A848J2C5</accession>
<dbReference type="AlphaFoldDB" id="A0A848J2C5"/>
<dbReference type="InterPro" id="IPR001173">
    <property type="entry name" value="Glyco_trans_2-like"/>
</dbReference>
<organism evidence="2 3">
    <name type="scientific">Marinigracilibium pacificum</name>
    <dbReference type="NCBI Taxonomy" id="2729599"/>
    <lineage>
        <taxon>Bacteria</taxon>
        <taxon>Pseudomonadati</taxon>
        <taxon>Bacteroidota</taxon>
        <taxon>Cytophagia</taxon>
        <taxon>Cytophagales</taxon>
        <taxon>Flammeovirgaceae</taxon>
        <taxon>Marinigracilibium</taxon>
    </lineage>
</organism>
<dbReference type="Pfam" id="PF00535">
    <property type="entry name" value="Glycos_transf_2"/>
    <property type="match status" value="1"/>
</dbReference>
<evidence type="ECO:0000259" key="1">
    <source>
        <dbReference type="Pfam" id="PF00535"/>
    </source>
</evidence>
<keyword evidence="3" id="KW-1185">Reference proteome</keyword>
<keyword evidence="2" id="KW-0808">Transferase</keyword>
<feature type="domain" description="Glycosyltransferase 2-like" evidence="1">
    <location>
        <begin position="7"/>
        <end position="181"/>
    </location>
</feature>
<proteinExistence type="predicted"/>
<dbReference type="Proteomes" id="UP000559010">
    <property type="component" value="Unassembled WGS sequence"/>
</dbReference>
<comment type="caution">
    <text evidence="2">The sequence shown here is derived from an EMBL/GenBank/DDBJ whole genome shotgun (WGS) entry which is preliminary data.</text>
</comment>
<dbReference type="InterPro" id="IPR029044">
    <property type="entry name" value="Nucleotide-diphossugar_trans"/>
</dbReference>
<gene>
    <name evidence="2" type="ORF">HH304_09505</name>
</gene>
<dbReference type="EMBL" id="JABBNU010000005">
    <property type="protein sequence ID" value="NMM48634.1"/>
    <property type="molecule type" value="Genomic_DNA"/>
</dbReference>
<reference evidence="2 3" key="1">
    <citation type="submission" date="2020-04" db="EMBL/GenBank/DDBJ databases">
        <title>Flammeovirgaceae bacterium KN852 isolated from deep sea.</title>
        <authorList>
            <person name="Zhang D.-C."/>
        </authorList>
    </citation>
    <scope>NUCLEOTIDE SEQUENCE [LARGE SCALE GENOMIC DNA]</scope>
    <source>
        <strain evidence="2 3">KN852</strain>
    </source>
</reference>
<dbReference type="PANTHER" id="PTHR43685">
    <property type="entry name" value="GLYCOSYLTRANSFERASE"/>
    <property type="match status" value="1"/>
</dbReference>
<name>A0A848J2C5_9BACT</name>
<dbReference type="Gene3D" id="3.90.550.10">
    <property type="entry name" value="Spore Coat Polysaccharide Biosynthesis Protein SpsA, Chain A"/>
    <property type="match status" value="1"/>
</dbReference>